<reference evidence="1" key="1">
    <citation type="submission" date="2013-05" db="EMBL/GenBank/DDBJ databases">
        <title>Genome assembly of Cystobacter fuscus DSM 2262.</title>
        <authorList>
            <person name="Sharma G."/>
            <person name="Khatri I."/>
            <person name="Kaur C."/>
            <person name="Mayilraj S."/>
            <person name="Subramanian S."/>
        </authorList>
    </citation>
    <scope>NUCLEOTIDE SEQUENCE [LARGE SCALE GENOMIC DNA]</scope>
    <source>
        <strain evidence="1">DSM 2262</strain>
    </source>
</reference>
<dbReference type="PROSITE" id="PS51257">
    <property type="entry name" value="PROKAR_LIPOPROTEIN"/>
    <property type="match status" value="1"/>
</dbReference>
<gene>
    <name evidence="1" type="ORF">D187_008739</name>
</gene>
<proteinExistence type="predicted"/>
<dbReference type="EMBL" id="ANAH02000007">
    <property type="protein sequence ID" value="EPX62551.1"/>
    <property type="molecule type" value="Genomic_DNA"/>
</dbReference>
<organism evidence="1 2">
    <name type="scientific">Cystobacter fuscus (strain ATCC 25194 / DSM 2262 / NBRC 100088 / M29)</name>
    <dbReference type="NCBI Taxonomy" id="1242864"/>
    <lineage>
        <taxon>Bacteria</taxon>
        <taxon>Pseudomonadati</taxon>
        <taxon>Myxococcota</taxon>
        <taxon>Myxococcia</taxon>
        <taxon>Myxococcales</taxon>
        <taxon>Cystobacterineae</taxon>
        <taxon>Archangiaceae</taxon>
        <taxon>Cystobacter</taxon>
    </lineage>
</organism>
<comment type="caution">
    <text evidence="1">The sequence shown here is derived from an EMBL/GenBank/DDBJ whole genome shotgun (WGS) entry which is preliminary data.</text>
</comment>
<sequence>MREAGGMIRTLATVAVLLSVAACSKSGLATIEEAESFAQARGVVLTDKKENTDQIVAPRCYGYRSGATNVSVFQFNTPEAAETWRKAMDEMPGGETLVPKGHVVFSIWGGVDADRQKVIAALK</sequence>
<protein>
    <recommendedName>
        <fullName evidence="3">Lipoprotein</fullName>
    </recommendedName>
</protein>
<dbReference type="AlphaFoldDB" id="S9PHM3"/>
<evidence type="ECO:0000313" key="2">
    <source>
        <dbReference type="Proteomes" id="UP000011682"/>
    </source>
</evidence>
<accession>S9PHM3</accession>
<dbReference type="Proteomes" id="UP000011682">
    <property type="component" value="Unassembled WGS sequence"/>
</dbReference>
<keyword evidence="2" id="KW-1185">Reference proteome</keyword>
<evidence type="ECO:0008006" key="3">
    <source>
        <dbReference type="Google" id="ProtNLM"/>
    </source>
</evidence>
<evidence type="ECO:0000313" key="1">
    <source>
        <dbReference type="EMBL" id="EPX62551.1"/>
    </source>
</evidence>
<name>S9PHM3_CYSF2</name>